<dbReference type="Pfam" id="PF20431">
    <property type="entry name" value="E_motif"/>
    <property type="match status" value="1"/>
</dbReference>
<dbReference type="FunFam" id="1.25.40.10:FF:000158">
    <property type="entry name" value="pentatricopeptide repeat-containing protein At2g33680"/>
    <property type="match status" value="1"/>
</dbReference>
<dbReference type="PANTHER" id="PTHR47926:SF347">
    <property type="entry name" value="PENTATRICOPEPTIDE REPEAT-CONTAINING PROTEIN"/>
    <property type="match status" value="1"/>
</dbReference>
<dbReference type="FunFam" id="1.25.40.10:FF:000344">
    <property type="entry name" value="Pentatricopeptide repeat-containing protein"/>
    <property type="match status" value="1"/>
</dbReference>
<protein>
    <submittedName>
        <fullName evidence="6">Pentatricopeptide repeat-containing protein DOT4, chloroplastic-like</fullName>
    </submittedName>
</protein>
<keyword evidence="2" id="KW-0677">Repeat</keyword>
<sequence length="681" mass="77108">MDVLPPSIDIHIPFDKPKCEHPRCRASASLNLNKLELTHQLVHEIPLSTSNTFAWNQLIQTHLSKKQLRQVLSVYHGMMLRGVRPDEHTLPRVLTASRLCTNLSFGKQVHAHAFKLGFSSDLYVITALMEMYGRLHGVDAAKWVLDNAPNTNSVAWTILAKLSLIDNKPHLAFEIFDQMLRLKADIDPIGLATAIGACSLLKSLQQARNVHQIARDCGFEFHLLVSNSLLKMYVDCDGLEEARSFFDAMPSKDVISWTEMIRGYVKKGGYNEGLKLFRRMIRAGIKPDSLTISSILPACARVPAHKQGKELHAYLFRNGIDLNPTVQNAIMDMYVKSGFIELASTVFMCMMERDIVSWTIMILGYSLHGQGGRGLDLFFEMEKESSLEIDEFTYAAVLHACVTACRVDVGMFYFNCIQAPTVTHCALMVALLARAGLFNEVQAFIEEHQIVNDAEVLRALLDGCRIHQQLKIGKQIVEQLCELEPLNAENYVLLSNWYADNAKWDMVDKLKLTIRDMGLKPKRAYSWIEFRSKVHVFRTGDVSHPRSEMIYWELQHLMKKMEDEGRRPSSVFSLHDVDEERECIHIGHSEMLAISFGLISTQGRETIRVTKNLRVCRSCHDTAKPPPLDFSVGSVWASSLSAVCILPWQTLFSLSHFRSKGDQMPKHGAFGYGMKHAKMNE</sequence>
<dbReference type="RefSeq" id="XP_021280753.1">
    <property type="nucleotide sequence ID" value="XM_021425078.1"/>
</dbReference>
<dbReference type="InterPro" id="IPR032867">
    <property type="entry name" value="DYW_dom"/>
</dbReference>
<gene>
    <name evidence="6" type="primary">LOC110414022</name>
</gene>
<reference evidence="6" key="1">
    <citation type="submission" date="2025-08" db="UniProtKB">
        <authorList>
            <consortium name="RefSeq"/>
        </authorList>
    </citation>
    <scope>IDENTIFICATION</scope>
    <source>
        <tissue evidence="6">Leaf</tissue>
    </source>
</reference>
<comment type="similarity">
    <text evidence="1">Belongs to the PPR family. PCMP-H subfamily.</text>
</comment>
<evidence type="ECO:0000256" key="2">
    <source>
        <dbReference type="ARBA" id="ARBA00022737"/>
    </source>
</evidence>
<evidence type="ECO:0000256" key="1">
    <source>
        <dbReference type="ARBA" id="ARBA00006643"/>
    </source>
</evidence>
<proteinExistence type="inferred from homology"/>
<evidence type="ECO:0000313" key="6">
    <source>
        <dbReference type="RefSeq" id="XP_021280753.1"/>
    </source>
</evidence>
<dbReference type="GO" id="GO:0009451">
    <property type="term" value="P:RNA modification"/>
    <property type="evidence" value="ECO:0007669"/>
    <property type="project" value="InterPro"/>
</dbReference>
<feature type="domain" description="DYW" evidence="4">
    <location>
        <begin position="565"/>
        <end position="623"/>
    </location>
</feature>
<dbReference type="InterPro" id="IPR046960">
    <property type="entry name" value="PPR_At4g14850-like_plant"/>
</dbReference>
<dbReference type="InterPro" id="IPR046848">
    <property type="entry name" value="E_motif"/>
</dbReference>
<dbReference type="PANTHER" id="PTHR47926">
    <property type="entry name" value="PENTATRICOPEPTIDE REPEAT-CONTAINING PROTEIN"/>
    <property type="match status" value="1"/>
</dbReference>
<keyword evidence="5" id="KW-1185">Reference proteome</keyword>
<dbReference type="GO" id="GO:0099402">
    <property type="term" value="P:plant organ development"/>
    <property type="evidence" value="ECO:0007669"/>
    <property type="project" value="UniProtKB-ARBA"/>
</dbReference>
<name>A0A6J1A1B5_9ROSI</name>
<dbReference type="GO" id="GO:0003723">
    <property type="term" value="F:RNA binding"/>
    <property type="evidence" value="ECO:0007669"/>
    <property type="project" value="InterPro"/>
</dbReference>
<evidence type="ECO:0000259" key="4">
    <source>
        <dbReference type="Pfam" id="PF14432"/>
    </source>
</evidence>
<dbReference type="Gene3D" id="1.25.40.10">
    <property type="entry name" value="Tetratricopeptide repeat domain"/>
    <property type="match status" value="4"/>
</dbReference>
<feature type="repeat" description="PPR" evidence="3">
    <location>
        <begin position="51"/>
        <end position="85"/>
    </location>
</feature>
<accession>A0A6J1A1B5</accession>
<organism evidence="5 6">
    <name type="scientific">Herrania umbratica</name>
    <dbReference type="NCBI Taxonomy" id="108875"/>
    <lineage>
        <taxon>Eukaryota</taxon>
        <taxon>Viridiplantae</taxon>
        <taxon>Streptophyta</taxon>
        <taxon>Embryophyta</taxon>
        <taxon>Tracheophyta</taxon>
        <taxon>Spermatophyta</taxon>
        <taxon>Magnoliopsida</taxon>
        <taxon>eudicotyledons</taxon>
        <taxon>Gunneridae</taxon>
        <taxon>Pentapetalae</taxon>
        <taxon>rosids</taxon>
        <taxon>malvids</taxon>
        <taxon>Malvales</taxon>
        <taxon>Malvaceae</taxon>
        <taxon>Byttnerioideae</taxon>
        <taxon>Herrania</taxon>
    </lineage>
</organism>
<dbReference type="InterPro" id="IPR002885">
    <property type="entry name" value="PPR_rpt"/>
</dbReference>
<dbReference type="Proteomes" id="UP000504621">
    <property type="component" value="Unplaced"/>
</dbReference>
<dbReference type="PROSITE" id="PS51375">
    <property type="entry name" value="PPR"/>
    <property type="match status" value="2"/>
</dbReference>
<feature type="repeat" description="PPR" evidence="3">
    <location>
        <begin position="253"/>
        <end position="287"/>
    </location>
</feature>
<dbReference type="Pfam" id="PF13041">
    <property type="entry name" value="PPR_2"/>
    <property type="match status" value="1"/>
</dbReference>
<evidence type="ECO:0000256" key="3">
    <source>
        <dbReference type="PROSITE-ProRule" id="PRU00708"/>
    </source>
</evidence>
<dbReference type="OrthoDB" id="743409at2759"/>
<dbReference type="GO" id="GO:0008270">
    <property type="term" value="F:zinc ion binding"/>
    <property type="evidence" value="ECO:0007669"/>
    <property type="project" value="InterPro"/>
</dbReference>
<dbReference type="Pfam" id="PF01535">
    <property type="entry name" value="PPR"/>
    <property type="match status" value="2"/>
</dbReference>
<dbReference type="Pfam" id="PF14432">
    <property type="entry name" value="DYW_deaminase"/>
    <property type="match status" value="1"/>
</dbReference>
<evidence type="ECO:0000313" key="5">
    <source>
        <dbReference type="Proteomes" id="UP000504621"/>
    </source>
</evidence>
<dbReference type="GeneID" id="110414022"/>
<dbReference type="AlphaFoldDB" id="A0A6J1A1B5"/>
<dbReference type="InterPro" id="IPR011990">
    <property type="entry name" value="TPR-like_helical_dom_sf"/>
</dbReference>
<dbReference type="NCBIfam" id="TIGR00756">
    <property type="entry name" value="PPR"/>
    <property type="match status" value="2"/>
</dbReference>